<evidence type="ECO:0000256" key="1">
    <source>
        <dbReference type="ARBA" id="ARBA00022517"/>
    </source>
</evidence>
<dbReference type="GO" id="GO:0019843">
    <property type="term" value="F:rRNA binding"/>
    <property type="evidence" value="ECO:0007669"/>
    <property type="project" value="InterPro"/>
</dbReference>
<dbReference type="HAMAP" id="MF_00699">
    <property type="entry name" value="BriX"/>
    <property type="match status" value="1"/>
</dbReference>
<reference evidence="4" key="1">
    <citation type="submission" date="2023-08" db="EMBL/GenBank/DDBJ databases">
        <title>Methanolobus mangrovi sp. nov. and Methanolobus sediminis sp. nov, two novel methylotrophic methanogens isolated from mangrove sediments in China.</title>
        <authorList>
            <person name="Zhou J."/>
        </authorList>
    </citation>
    <scope>NUCLEOTIDE SEQUENCE</scope>
    <source>
        <strain evidence="4">FTZ2</strain>
    </source>
</reference>
<evidence type="ECO:0000256" key="2">
    <source>
        <dbReference type="HAMAP-Rule" id="MF_00699"/>
    </source>
</evidence>
<dbReference type="EMBL" id="CP133594">
    <property type="protein sequence ID" value="WMW22452.1"/>
    <property type="molecule type" value="Genomic_DNA"/>
</dbReference>
<proteinExistence type="inferred from homology"/>
<feature type="domain" description="Brix" evidence="3">
    <location>
        <begin position="1"/>
        <end position="157"/>
    </location>
</feature>
<name>A0AA51UFS5_9EURY</name>
<comment type="function">
    <text evidence="2">Probably involved in the biogenesis of the ribosome.</text>
</comment>
<dbReference type="GeneID" id="84228704"/>
<evidence type="ECO:0000313" key="4">
    <source>
        <dbReference type="EMBL" id="WMW22452.1"/>
    </source>
</evidence>
<sequence>MLITSSRKPSASTRTLCKHLASFFGCEYANRGKMGMGEVLDLSHDTPLIIVGEYHGNPGSIVFYDRGGYCVLSLHISMLPTEFSYPRKSGVIPSIGGDSELVSVISDVLYPDGSNDSSVVLSLGISGDRMDFNEQDKVLFSLRVKSHKIYDGDEDCS</sequence>
<dbReference type="RefSeq" id="WP_309308393.1">
    <property type="nucleotide sequence ID" value="NZ_CP133594.1"/>
</dbReference>
<organism evidence="4 5">
    <name type="scientific">Methanolobus mangrovi</name>
    <dbReference type="NCBI Taxonomy" id="3072977"/>
    <lineage>
        <taxon>Archaea</taxon>
        <taxon>Methanobacteriati</taxon>
        <taxon>Methanobacteriota</taxon>
        <taxon>Stenosarchaea group</taxon>
        <taxon>Methanomicrobia</taxon>
        <taxon>Methanosarcinales</taxon>
        <taxon>Methanosarcinaceae</taxon>
        <taxon>Methanolobus</taxon>
    </lineage>
</organism>
<dbReference type="SMART" id="SM00879">
    <property type="entry name" value="Brix"/>
    <property type="match status" value="1"/>
</dbReference>
<dbReference type="PROSITE" id="PS50833">
    <property type="entry name" value="BRIX"/>
    <property type="match status" value="1"/>
</dbReference>
<dbReference type="Proteomes" id="UP001183006">
    <property type="component" value="Chromosome"/>
</dbReference>
<evidence type="ECO:0000313" key="5">
    <source>
        <dbReference type="Proteomes" id="UP001183006"/>
    </source>
</evidence>
<dbReference type="KEGG" id="mmav:RE476_01145"/>
<dbReference type="InterPro" id="IPR007109">
    <property type="entry name" value="Brix"/>
</dbReference>
<protein>
    <recommendedName>
        <fullName evidence="2">Probable Brix domain-containing ribosomal biogenesis protein</fullName>
    </recommendedName>
</protein>
<dbReference type="InterPro" id="IPR023548">
    <property type="entry name" value="Brix_dom_Rbsml_bgen_prot"/>
</dbReference>
<keyword evidence="5" id="KW-1185">Reference proteome</keyword>
<gene>
    <name evidence="4" type="ORF">RE476_01145</name>
</gene>
<dbReference type="GO" id="GO:0006364">
    <property type="term" value="P:rRNA processing"/>
    <property type="evidence" value="ECO:0007669"/>
    <property type="project" value="InterPro"/>
</dbReference>
<evidence type="ECO:0000259" key="3">
    <source>
        <dbReference type="PROSITE" id="PS50833"/>
    </source>
</evidence>
<accession>A0AA51UFS5</accession>
<dbReference type="AlphaFoldDB" id="A0AA51UFS5"/>
<dbReference type="Gene3D" id="3.40.50.10480">
    <property type="entry name" value="Probable brix-domain ribosomal biogenesis protein"/>
    <property type="match status" value="1"/>
</dbReference>
<keyword evidence="1 2" id="KW-0690">Ribosome biogenesis</keyword>
<dbReference type="SUPFAM" id="SSF52954">
    <property type="entry name" value="Class II aaRS ABD-related"/>
    <property type="match status" value="1"/>
</dbReference>